<dbReference type="AlphaFoldDB" id="A0A0S3RET4"/>
<sequence length="85" mass="9355">MNQRFSQIIVQLCASLLPTPFCKVLTQKKKTFLRGLPVAAAFKSTFSYLLPAVPSNSISPNLLLHSMKAKEMRTLLPVAVTPTPI</sequence>
<protein>
    <submittedName>
        <fullName evidence="1">Uncharacterized protein</fullName>
    </submittedName>
</protein>
<evidence type="ECO:0000313" key="2">
    <source>
        <dbReference type="Proteomes" id="UP000291084"/>
    </source>
</evidence>
<accession>A0A0S3RET4</accession>
<dbReference type="EMBL" id="AP015035">
    <property type="protein sequence ID" value="BAT79068.1"/>
    <property type="molecule type" value="Genomic_DNA"/>
</dbReference>
<name>A0A0S3RET4_PHAAN</name>
<evidence type="ECO:0000313" key="1">
    <source>
        <dbReference type="EMBL" id="BAT79068.1"/>
    </source>
</evidence>
<gene>
    <name evidence="1" type="primary">Vigan.02G188000</name>
    <name evidence="1" type="ORF">VIGAN_02188000</name>
</gene>
<proteinExistence type="predicted"/>
<reference evidence="1 2" key="1">
    <citation type="journal article" date="2015" name="Sci. Rep.">
        <title>The power of single molecule real-time sequencing technology in the de novo assembly of a eukaryotic genome.</title>
        <authorList>
            <person name="Sakai H."/>
            <person name="Naito K."/>
            <person name="Ogiso-Tanaka E."/>
            <person name="Takahashi Y."/>
            <person name="Iseki K."/>
            <person name="Muto C."/>
            <person name="Satou K."/>
            <person name="Teruya K."/>
            <person name="Shiroma A."/>
            <person name="Shimoji M."/>
            <person name="Hirano T."/>
            <person name="Itoh T."/>
            <person name="Kaga A."/>
            <person name="Tomooka N."/>
        </authorList>
    </citation>
    <scope>NUCLEOTIDE SEQUENCE [LARGE SCALE GENOMIC DNA]</scope>
    <source>
        <strain evidence="2">cv. Shumari</strain>
    </source>
</reference>
<keyword evidence="2" id="KW-1185">Reference proteome</keyword>
<dbReference type="Proteomes" id="UP000291084">
    <property type="component" value="Chromosome 2"/>
</dbReference>
<organism evidence="1 2">
    <name type="scientific">Vigna angularis var. angularis</name>
    <dbReference type="NCBI Taxonomy" id="157739"/>
    <lineage>
        <taxon>Eukaryota</taxon>
        <taxon>Viridiplantae</taxon>
        <taxon>Streptophyta</taxon>
        <taxon>Embryophyta</taxon>
        <taxon>Tracheophyta</taxon>
        <taxon>Spermatophyta</taxon>
        <taxon>Magnoliopsida</taxon>
        <taxon>eudicotyledons</taxon>
        <taxon>Gunneridae</taxon>
        <taxon>Pentapetalae</taxon>
        <taxon>rosids</taxon>
        <taxon>fabids</taxon>
        <taxon>Fabales</taxon>
        <taxon>Fabaceae</taxon>
        <taxon>Papilionoideae</taxon>
        <taxon>50 kb inversion clade</taxon>
        <taxon>NPAAA clade</taxon>
        <taxon>indigoferoid/millettioid clade</taxon>
        <taxon>Phaseoleae</taxon>
        <taxon>Vigna</taxon>
    </lineage>
</organism>